<accession>A0AB35X227</accession>
<dbReference type="RefSeq" id="WP_308537895.1">
    <property type="nucleotide sequence ID" value="NZ_JAZKKV010000001.1"/>
</dbReference>
<feature type="chain" id="PRO_5044299099" evidence="1">
    <location>
        <begin position="20"/>
        <end position="177"/>
    </location>
</feature>
<dbReference type="Gene3D" id="2.60.40.1090">
    <property type="entry name" value="Fimbrial-type adhesion domain"/>
    <property type="match status" value="1"/>
</dbReference>
<dbReference type="EMBL" id="JAZKKV010000001">
    <property type="protein sequence ID" value="MEE9653340.1"/>
    <property type="molecule type" value="Genomic_DNA"/>
</dbReference>
<sequence>MKAQLFFISLAMMSSSAFAASANTVQFKGEVNAQTCTVNINGNSTAPIVLLPTVSTGSLSTAKATAGDTKFTVNVTGCNTTDAATISTVLAGNNITTNSNLGNVGGTATNVSIQILDSDGSTALSFVNGSTVKTTSFSKDAASATASQDLTARYYAETAGVTPGTVIASAQYSISYN</sequence>
<dbReference type="Proteomes" id="UP001331691">
    <property type="component" value="Unassembled WGS sequence"/>
</dbReference>
<comment type="caution">
    <text evidence="2">The sequence shown here is derived from an EMBL/GenBank/DDBJ whole genome shotgun (WGS) entry which is preliminary data.</text>
</comment>
<evidence type="ECO:0000256" key="1">
    <source>
        <dbReference type="SAM" id="SignalP"/>
    </source>
</evidence>
<dbReference type="InterPro" id="IPR050263">
    <property type="entry name" value="Bact_Fimbrial_Adh_Pro"/>
</dbReference>
<proteinExistence type="predicted"/>
<organism evidence="2 3">
    <name type="scientific">Kluyvera ascorbata</name>
    <dbReference type="NCBI Taxonomy" id="51288"/>
    <lineage>
        <taxon>Bacteria</taxon>
        <taxon>Pseudomonadati</taxon>
        <taxon>Pseudomonadota</taxon>
        <taxon>Gammaproteobacteria</taxon>
        <taxon>Enterobacterales</taxon>
        <taxon>Enterobacteriaceae</taxon>
        <taxon>Kluyvera</taxon>
    </lineage>
</organism>
<evidence type="ECO:0000313" key="3">
    <source>
        <dbReference type="Proteomes" id="UP001331691"/>
    </source>
</evidence>
<protein>
    <submittedName>
        <fullName evidence="2">Fimbrial protein</fullName>
    </submittedName>
</protein>
<dbReference type="InterPro" id="IPR036937">
    <property type="entry name" value="Adhesion_dom_fimbrial_sf"/>
</dbReference>
<gene>
    <name evidence="2" type="ORF">V4836_04035</name>
</gene>
<dbReference type="GO" id="GO:0043709">
    <property type="term" value="P:cell adhesion involved in single-species biofilm formation"/>
    <property type="evidence" value="ECO:0007669"/>
    <property type="project" value="TreeGrafter"/>
</dbReference>
<dbReference type="GO" id="GO:0009289">
    <property type="term" value="C:pilus"/>
    <property type="evidence" value="ECO:0007669"/>
    <property type="project" value="InterPro"/>
</dbReference>
<keyword evidence="1" id="KW-0732">Signal</keyword>
<evidence type="ECO:0000313" key="2">
    <source>
        <dbReference type="EMBL" id="MEE9653340.1"/>
    </source>
</evidence>
<dbReference type="InterPro" id="IPR008966">
    <property type="entry name" value="Adhesion_dom_sf"/>
</dbReference>
<name>A0AB35X227_9ENTR</name>
<dbReference type="AlphaFoldDB" id="A0AB35X227"/>
<feature type="signal peptide" evidence="1">
    <location>
        <begin position="1"/>
        <end position="19"/>
    </location>
</feature>
<reference evidence="2 3" key="1">
    <citation type="submission" date="2023-10" db="EMBL/GenBank/DDBJ databases">
        <title>Wastewater isolates of ESBL- and carbapenemase-producing Gram-negative bacteria from New Zealand.</title>
        <authorList>
            <person name="Straub C."/>
            <person name="Weaver L."/>
            <person name="Cornelius A."/>
            <person name="Mcgill E."/>
            <person name="Dyet K."/>
            <person name="White L."/>
            <person name="Pattis I."/>
        </authorList>
    </citation>
    <scope>NUCLEOTIDE SEQUENCE [LARGE SCALE GENOMIC DNA]</scope>
    <source>
        <strain evidence="2 3">ESBL09</strain>
    </source>
</reference>
<dbReference type="PANTHER" id="PTHR33420:SF10">
    <property type="entry name" value="FIMBRIAE MAJOR SUBUNIT"/>
    <property type="match status" value="1"/>
</dbReference>
<dbReference type="PANTHER" id="PTHR33420">
    <property type="entry name" value="FIMBRIAL SUBUNIT ELFA-RELATED"/>
    <property type="match status" value="1"/>
</dbReference>
<keyword evidence="3" id="KW-1185">Reference proteome</keyword>
<dbReference type="SUPFAM" id="SSF49401">
    <property type="entry name" value="Bacterial adhesins"/>
    <property type="match status" value="1"/>
</dbReference>